<feature type="region of interest" description="Disordered" evidence="1">
    <location>
        <begin position="18"/>
        <end position="42"/>
    </location>
</feature>
<protein>
    <submittedName>
        <fullName evidence="2">Uncharacterized protein</fullName>
    </submittedName>
</protein>
<name>A0A2L2Q9F9_9BETA</name>
<feature type="compositionally biased region" description="Basic residues" evidence="1">
    <location>
        <begin position="22"/>
        <end position="32"/>
    </location>
</feature>
<evidence type="ECO:0000256" key="1">
    <source>
        <dbReference type="SAM" id="MobiDB-lite"/>
    </source>
</evidence>
<evidence type="ECO:0000313" key="2">
    <source>
        <dbReference type="EMBL" id="AVI07672.1"/>
    </source>
</evidence>
<proteinExistence type="predicted"/>
<feature type="compositionally biased region" description="Basic and acidic residues" evidence="1">
    <location>
        <begin position="161"/>
        <end position="172"/>
    </location>
</feature>
<reference evidence="2" key="1">
    <citation type="journal article" date="2018" name="J. Virol.">
        <title>Copy number heterogeneity, large origin tandem repeats, and interspecies recombination in HHV-6A and HHV-6B reference strains.</title>
        <authorList>
            <person name="Greninger A.L."/>
            <person name="Roychoudhury P."/>
            <person name="Makhsous N."/>
            <person name="Hanson D."/>
            <person name="Chase J."/>
            <person name="Krueger G."/>
            <person name="Xie H."/>
            <person name="Huang M.-L."/>
            <person name="Saunders L."/>
            <person name="Ablashi D."/>
            <person name="Koelle D.M."/>
            <person name="Cook L."/>
            <person name="Jerome K.R."/>
        </authorList>
    </citation>
    <scope>NUCLEOTIDE SEQUENCE</scope>
    <source>
        <strain evidence="2">CO1</strain>
    </source>
</reference>
<feature type="region of interest" description="Disordered" evidence="1">
    <location>
        <begin position="159"/>
        <end position="214"/>
    </location>
</feature>
<accession>A0A2L2Q9F9</accession>
<dbReference type="EMBL" id="MF994815">
    <property type="protein sequence ID" value="AVI07672.1"/>
    <property type="molecule type" value="Genomic_DNA"/>
</dbReference>
<sequence length="214" mass="23537">MRHATHWPVDIGVRIRGSPGASRRRCRRKHRGPPSPFSHALFPRSYNLSPPTRVLSVTSHRAAPPPTVSLTTSHTCCFACFLFISPPLPVTDQRTPCHIDIDYTRPRMTTVAGRNAAAAGGELKKNNINIVKERPPSHIRTEEQAKKKNPSVIHAASVKPCRRDTHRGRADASRSGATGRDWPRREPVLASSGYSWPAAGHPNSTAMRVGIAEN</sequence>
<organism evidence="2">
    <name type="scientific">Human betaherpesvirus 6A</name>
    <dbReference type="NCBI Taxonomy" id="32603"/>
    <lineage>
        <taxon>Viruses</taxon>
        <taxon>Duplodnaviria</taxon>
        <taxon>Heunggongvirae</taxon>
        <taxon>Peploviricota</taxon>
        <taxon>Herviviricetes</taxon>
        <taxon>Herpesvirales</taxon>
        <taxon>Orthoherpesviridae</taxon>
        <taxon>Betaherpesvirinae</taxon>
        <taxon>Roseolovirus</taxon>
        <taxon>Roseolovirus humanbeta6a</taxon>
    </lineage>
</organism>